<keyword evidence="2" id="KW-1185">Reference proteome</keyword>
<comment type="caution">
    <text evidence="1">The sequence shown here is derived from an EMBL/GenBank/DDBJ whole genome shotgun (WGS) entry which is preliminary data.</text>
</comment>
<name>A0ACC2VJ52_9TREE</name>
<proteinExistence type="predicted"/>
<reference evidence="1" key="1">
    <citation type="submission" date="2023-04" db="EMBL/GenBank/DDBJ databases">
        <title>Draft Genome sequencing of Naganishia species isolated from polar environments using Oxford Nanopore Technology.</title>
        <authorList>
            <person name="Leo P."/>
            <person name="Venkateswaran K."/>
        </authorList>
    </citation>
    <scope>NUCLEOTIDE SEQUENCE</scope>
    <source>
        <strain evidence="1">MNA-CCFEE 5262</strain>
    </source>
</reference>
<accession>A0ACC2VJ52</accession>
<protein>
    <submittedName>
        <fullName evidence="1">Uncharacterized protein</fullName>
    </submittedName>
</protein>
<gene>
    <name evidence="1" type="ORF">QFC20_005786</name>
</gene>
<evidence type="ECO:0000313" key="2">
    <source>
        <dbReference type="Proteomes" id="UP001230649"/>
    </source>
</evidence>
<dbReference type="Proteomes" id="UP001230649">
    <property type="component" value="Unassembled WGS sequence"/>
</dbReference>
<sequence>MIPSAPNTTDLIKRRWNLRAKDVDPEADPPIDQLILWSCSKERQTQGYDGPPPSYRLRFDWTDVNSVNEQLEVVNAATERCFGSRSSPGWDLWDLKLEEAGCKELGLLYLWVDKILDQLKDIEACALKAAECGTLAPDPQAPAEVSTGLVVPPGLSVRPRRGSSPVRRIGEPAYNTLVTEHVGKRPRFPGNTSKPLGSSSISPTRVSNEDSDATPQKAPQAVDSSVTARKRKVLGKGKTKVFAVESDSSTTDDDDFDPFEPDNQFSAQEGQEDGSQSESDYVFVNETRVRKYKMKKKKKEKAASEAASLKKRKEMTTPRSGKRKAKGTPSTITPSKRARPLKQSSSLAVSPYTPTPNAASSGQATASVASTPGNLDEDDDDDDDENLILDRRKKQRSKVWNHFTLNSKHGEGYGLFRCHECGEEDVSARLNSTSNLLSHARHRCPKVLAMIEGTTRETYQATLGGLNVIIPPFTKSRLHDKLVEWIAVSGLPFTTVESGHLRELCKFLNHDATIPSADTIGRKLEVAYEDTESQVHARLKGVTSVVHYAHGAWTDPAHRNCFFGIYASYIHDHFVYREVLLRLMHLRGRGITDNAGNNLTTAEPLGERMISELLRDMPPTNLMRCICHITNLAAIDYLKAEAKLKRTDYSFNPAAIPEFRVLGQDDLHSNNELEEIAELEAIGAEEKEAAAKDGDARPGSADQKA</sequence>
<organism evidence="1 2">
    <name type="scientific">Naganishia adeliensis</name>
    <dbReference type="NCBI Taxonomy" id="92952"/>
    <lineage>
        <taxon>Eukaryota</taxon>
        <taxon>Fungi</taxon>
        <taxon>Dikarya</taxon>
        <taxon>Basidiomycota</taxon>
        <taxon>Agaricomycotina</taxon>
        <taxon>Tremellomycetes</taxon>
        <taxon>Filobasidiales</taxon>
        <taxon>Filobasidiaceae</taxon>
        <taxon>Naganishia</taxon>
    </lineage>
</organism>
<evidence type="ECO:0000313" key="1">
    <source>
        <dbReference type="EMBL" id="KAJ9099029.1"/>
    </source>
</evidence>
<dbReference type="EMBL" id="JASBWS010000086">
    <property type="protein sequence ID" value="KAJ9099029.1"/>
    <property type="molecule type" value="Genomic_DNA"/>
</dbReference>